<protein>
    <submittedName>
        <fullName evidence="1">Uncharacterized protein</fullName>
    </submittedName>
</protein>
<proteinExistence type="predicted"/>
<dbReference type="Proteomes" id="UP000188318">
    <property type="component" value="Unassembled WGS sequence"/>
</dbReference>
<name>A0A1R3RUG8_ASPC5</name>
<sequence length="92" mass="10282">MLVFNLCRIIIVPLGADKETEVATYRYLVCLSHYTRPSDAIGKNASMNFTVQNDLIFIVTGHQLLLSPVSIEPKGCWKRIAILDNISVGEVF</sequence>
<reference evidence="2" key="1">
    <citation type="journal article" date="2017" name="Genome Biol.">
        <title>Comparative genomics reveals high biological diversity and specific adaptations in the industrially and medically important fungal genus Aspergillus.</title>
        <authorList>
            <person name="de Vries R.P."/>
            <person name="Riley R."/>
            <person name="Wiebenga A."/>
            <person name="Aguilar-Osorio G."/>
            <person name="Amillis S."/>
            <person name="Uchima C.A."/>
            <person name="Anderluh G."/>
            <person name="Asadollahi M."/>
            <person name="Askin M."/>
            <person name="Barry K."/>
            <person name="Battaglia E."/>
            <person name="Bayram O."/>
            <person name="Benocci T."/>
            <person name="Braus-Stromeyer S.A."/>
            <person name="Caldana C."/>
            <person name="Canovas D."/>
            <person name="Cerqueira G.C."/>
            <person name="Chen F."/>
            <person name="Chen W."/>
            <person name="Choi C."/>
            <person name="Clum A."/>
            <person name="Dos Santos R.A."/>
            <person name="Damasio A.R."/>
            <person name="Diallinas G."/>
            <person name="Emri T."/>
            <person name="Fekete E."/>
            <person name="Flipphi M."/>
            <person name="Freyberg S."/>
            <person name="Gallo A."/>
            <person name="Gournas C."/>
            <person name="Habgood R."/>
            <person name="Hainaut M."/>
            <person name="Harispe M.L."/>
            <person name="Henrissat B."/>
            <person name="Hilden K.S."/>
            <person name="Hope R."/>
            <person name="Hossain A."/>
            <person name="Karabika E."/>
            <person name="Karaffa L."/>
            <person name="Karanyi Z."/>
            <person name="Krasevec N."/>
            <person name="Kuo A."/>
            <person name="Kusch H."/>
            <person name="LaButti K."/>
            <person name="Lagendijk E.L."/>
            <person name="Lapidus A."/>
            <person name="Levasseur A."/>
            <person name="Lindquist E."/>
            <person name="Lipzen A."/>
            <person name="Logrieco A.F."/>
            <person name="MacCabe A."/>
            <person name="Maekelae M.R."/>
            <person name="Malavazi I."/>
            <person name="Melin P."/>
            <person name="Meyer V."/>
            <person name="Mielnichuk N."/>
            <person name="Miskei M."/>
            <person name="Molnar A.P."/>
            <person name="Mule G."/>
            <person name="Ngan C.Y."/>
            <person name="Orejas M."/>
            <person name="Orosz E."/>
            <person name="Ouedraogo J.P."/>
            <person name="Overkamp K.M."/>
            <person name="Park H.-S."/>
            <person name="Perrone G."/>
            <person name="Piumi F."/>
            <person name="Punt P.J."/>
            <person name="Ram A.F."/>
            <person name="Ramon A."/>
            <person name="Rauscher S."/>
            <person name="Record E."/>
            <person name="Riano-Pachon D.M."/>
            <person name="Robert V."/>
            <person name="Roehrig J."/>
            <person name="Ruller R."/>
            <person name="Salamov A."/>
            <person name="Salih N.S."/>
            <person name="Samson R.A."/>
            <person name="Sandor E."/>
            <person name="Sanguinetti M."/>
            <person name="Schuetze T."/>
            <person name="Sepcic K."/>
            <person name="Shelest E."/>
            <person name="Sherlock G."/>
            <person name="Sophianopoulou V."/>
            <person name="Squina F.M."/>
            <person name="Sun H."/>
            <person name="Susca A."/>
            <person name="Todd R.B."/>
            <person name="Tsang A."/>
            <person name="Unkles S.E."/>
            <person name="van de Wiele N."/>
            <person name="van Rossen-Uffink D."/>
            <person name="Oliveira J.V."/>
            <person name="Vesth T.C."/>
            <person name="Visser J."/>
            <person name="Yu J.-H."/>
            <person name="Zhou M."/>
            <person name="Andersen M.R."/>
            <person name="Archer D.B."/>
            <person name="Baker S.E."/>
            <person name="Benoit I."/>
            <person name="Brakhage A.A."/>
            <person name="Braus G.H."/>
            <person name="Fischer R."/>
            <person name="Frisvad J.C."/>
            <person name="Goldman G.H."/>
            <person name="Houbraken J."/>
            <person name="Oakley B."/>
            <person name="Pocsi I."/>
            <person name="Scazzocchio C."/>
            <person name="Seiboth B."/>
            <person name="vanKuyk P.A."/>
            <person name="Wortman J."/>
            <person name="Dyer P.S."/>
            <person name="Grigoriev I.V."/>
        </authorList>
    </citation>
    <scope>NUCLEOTIDE SEQUENCE [LARGE SCALE GENOMIC DNA]</scope>
    <source>
        <strain evidence="2">ITEM 5010</strain>
    </source>
</reference>
<gene>
    <name evidence="1" type="ORF">ASPCADRAFT_205388</name>
</gene>
<accession>A0A1R3RUG8</accession>
<evidence type="ECO:0000313" key="1">
    <source>
        <dbReference type="EMBL" id="OOF98121.1"/>
    </source>
</evidence>
<dbReference type="EMBL" id="KV907496">
    <property type="protein sequence ID" value="OOF98121.1"/>
    <property type="molecule type" value="Genomic_DNA"/>
</dbReference>
<dbReference type="VEuPathDB" id="FungiDB:ASPCADRAFT_205388"/>
<organism evidence="1 2">
    <name type="scientific">Aspergillus carbonarius (strain ITEM 5010)</name>
    <dbReference type="NCBI Taxonomy" id="602072"/>
    <lineage>
        <taxon>Eukaryota</taxon>
        <taxon>Fungi</taxon>
        <taxon>Dikarya</taxon>
        <taxon>Ascomycota</taxon>
        <taxon>Pezizomycotina</taxon>
        <taxon>Eurotiomycetes</taxon>
        <taxon>Eurotiomycetidae</taxon>
        <taxon>Eurotiales</taxon>
        <taxon>Aspergillaceae</taxon>
        <taxon>Aspergillus</taxon>
        <taxon>Aspergillus subgen. Circumdati</taxon>
    </lineage>
</organism>
<keyword evidence="2" id="KW-1185">Reference proteome</keyword>
<evidence type="ECO:0000313" key="2">
    <source>
        <dbReference type="Proteomes" id="UP000188318"/>
    </source>
</evidence>
<dbReference type="AlphaFoldDB" id="A0A1R3RUG8"/>